<evidence type="ECO:0000313" key="7">
    <source>
        <dbReference type="Proteomes" id="UP000321379"/>
    </source>
</evidence>
<keyword evidence="2" id="KW-0805">Transcription regulation</keyword>
<evidence type="ECO:0000256" key="1">
    <source>
        <dbReference type="ARBA" id="ARBA00009437"/>
    </source>
</evidence>
<protein>
    <submittedName>
        <fullName evidence="6">LysR family transcriptional regulator</fullName>
    </submittedName>
</protein>
<dbReference type="GO" id="GO:0032993">
    <property type="term" value="C:protein-DNA complex"/>
    <property type="evidence" value="ECO:0007669"/>
    <property type="project" value="TreeGrafter"/>
</dbReference>
<feature type="domain" description="HTH lysR-type" evidence="5">
    <location>
        <begin position="2"/>
        <end position="59"/>
    </location>
</feature>
<dbReference type="Pfam" id="PF03466">
    <property type="entry name" value="LysR_substrate"/>
    <property type="match status" value="1"/>
</dbReference>
<evidence type="ECO:0000256" key="4">
    <source>
        <dbReference type="ARBA" id="ARBA00023163"/>
    </source>
</evidence>
<dbReference type="PROSITE" id="PS50931">
    <property type="entry name" value="HTH_LYSR"/>
    <property type="match status" value="1"/>
</dbReference>
<dbReference type="InterPro" id="IPR005119">
    <property type="entry name" value="LysR_subst-bd"/>
</dbReference>
<name>A0A5C8UQ25_9MICO</name>
<dbReference type="AlphaFoldDB" id="A0A5C8UQ25"/>
<dbReference type="InterPro" id="IPR036390">
    <property type="entry name" value="WH_DNA-bd_sf"/>
</dbReference>
<dbReference type="InterPro" id="IPR000847">
    <property type="entry name" value="LysR_HTH_N"/>
</dbReference>
<keyword evidence="4" id="KW-0804">Transcription</keyword>
<dbReference type="PANTHER" id="PTHR30346:SF29">
    <property type="entry name" value="LYSR SUBSTRATE-BINDING"/>
    <property type="match status" value="1"/>
</dbReference>
<evidence type="ECO:0000256" key="2">
    <source>
        <dbReference type="ARBA" id="ARBA00023015"/>
    </source>
</evidence>
<evidence type="ECO:0000259" key="5">
    <source>
        <dbReference type="PROSITE" id="PS50931"/>
    </source>
</evidence>
<dbReference type="PANTHER" id="PTHR30346">
    <property type="entry name" value="TRANSCRIPTIONAL DUAL REGULATOR HCAR-RELATED"/>
    <property type="match status" value="1"/>
</dbReference>
<comment type="similarity">
    <text evidence="1">Belongs to the LysR transcriptional regulatory family.</text>
</comment>
<dbReference type="RefSeq" id="WP_147784047.1">
    <property type="nucleotide sequence ID" value="NZ_VRMG01000008.1"/>
</dbReference>
<proteinExistence type="inferred from homology"/>
<accession>A0A5C8UQ25</accession>
<dbReference type="Gene3D" id="1.10.10.10">
    <property type="entry name" value="Winged helix-like DNA-binding domain superfamily/Winged helix DNA-binding domain"/>
    <property type="match status" value="1"/>
</dbReference>
<dbReference type="Pfam" id="PF00126">
    <property type="entry name" value="HTH_1"/>
    <property type="match status" value="1"/>
</dbReference>
<dbReference type="InterPro" id="IPR036388">
    <property type="entry name" value="WH-like_DNA-bd_sf"/>
</dbReference>
<evidence type="ECO:0000256" key="3">
    <source>
        <dbReference type="ARBA" id="ARBA00023125"/>
    </source>
</evidence>
<dbReference type="SUPFAM" id="SSF53850">
    <property type="entry name" value="Periplasmic binding protein-like II"/>
    <property type="match status" value="1"/>
</dbReference>
<evidence type="ECO:0000313" key="6">
    <source>
        <dbReference type="EMBL" id="TXN30004.1"/>
    </source>
</evidence>
<reference evidence="6 7" key="1">
    <citation type="submission" date="2019-08" db="EMBL/GenBank/DDBJ databases">
        <title>Bacterial whole genome sequence for Glaciihabitans sp. CHu50b-6-2.</title>
        <authorList>
            <person name="Jin L."/>
        </authorList>
    </citation>
    <scope>NUCLEOTIDE SEQUENCE [LARGE SCALE GENOMIC DNA]</scope>
    <source>
        <strain evidence="6 7">CHu50b-6-2</strain>
    </source>
</reference>
<keyword evidence="3" id="KW-0238">DNA-binding</keyword>
<sequence length="311" mass="33098">MIEIKHLRLLQALAEEGSLSAAARSLGYSQPAVTQQIQRLEADLNTPLLTRAHTGVRLTGAGEVLLRHGASVLSTLALARAEVEAVAGLRAGMVRVASFPSAAATVIPHAFAAVTQRHPGIAFTLLEALPDQALELLRNGECDLAVVYEYSTGFETEPLPTSAAADEMSTELLHENVYIALPREHPASRRRQVAMRDLSAERWIAGCPSCRGNLTTACAAAGFEPDVAFETDDYVALQGLVVAGLGVAMVPDLMLAAVHPDESLVLRRLSPAPMRRTSVVTSASLMKVPGIRQTVEALRTAAQCLRLVTVA</sequence>
<dbReference type="FunFam" id="1.10.10.10:FF:000001">
    <property type="entry name" value="LysR family transcriptional regulator"/>
    <property type="match status" value="1"/>
</dbReference>
<dbReference type="GO" id="GO:0003677">
    <property type="term" value="F:DNA binding"/>
    <property type="evidence" value="ECO:0007669"/>
    <property type="project" value="UniProtKB-KW"/>
</dbReference>
<dbReference type="Proteomes" id="UP000321379">
    <property type="component" value="Unassembled WGS sequence"/>
</dbReference>
<dbReference type="SUPFAM" id="SSF46785">
    <property type="entry name" value="Winged helix' DNA-binding domain"/>
    <property type="match status" value="1"/>
</dbReference>
<dbReference type="EMBL" id="VRMG01000008">
    <property type="protein sequence ID" value="TXN30004.1"/>
    <property type="molecule type" value="Genomic_DNA"/>
</dbReference>
<keyword evidence="7" id="KW-1185">Reference proteome</keyword>
<dbReference type="PRINTS" id="PR00039">
    <property type="entry name" value="HTHLYSR"/>
</dbReference>
<dbReference type="GO" id="GO:0003700">
    <property type="term" value="F:DNA-binding transcription factor activity"/>
    <property type="evidence" value="ECO:0007669"/>
    <property type="project" value="InterPro"/>
</dbReference>
<gene>
    <name evidence="6" type="ORF">FVP33_12820</name>
</gene>
<organism evidence="6 7">
    <name type="scientific">Lacisediminihabitans profunda</name>
    <dbReference type="NCBI Taxonomy" id="2594790"/>
    <lineage>
        <taxon>Bacteria</taxon>
        <taxon>Bacillati</taxon>
        <taxon>Actinomycetota</taxon>
        <taxon>Actinomycetes</taxon>
        <taxon>Micrococcales</taxon>
        <taxon>Microbacteriaceae</taxon>
        <taxon>Lacisediminihabitans</taxon>
    </lineage>
</organism>
<dbReference type="Gene3D" id="3.40.190.10">
    <property type="entry name" value="Periplasmic binding protein-like II"/>
    <property type="match status" value="2"/>
</dbReference>
<dbReference type="CDD" id="cd08423">
    <property type="entry name" value="PBP2_LTTR_like_6"/>
    <property type="match status" value="1"/>
</dbReference>
<comment type="caution">
    <text evidence="6">The sequence shown here is derived from an EMBL/GenBank/DDBJ whole genome shotgun (WGS) entry which is preliminary data.</text>
</comment>